<evidence type="ECO:0000313" key="2">
    <source>
        <dbReference type="Proteomes" id="UP000595917"/>
    </source>
</evidence>
<gene>
    <name evidence="1" type="ORF">JFL75_09490</name>
</gene>
<accession>A0A7T7XRF9</accession>
<evidence type="ECO:0008006" key="3">
    <source>
        <dbReference type="Google" id="ProtNLM"/>
    </source>
</evidence>
<dbReference type="SUPFAM" id="SSF52218">
    <property type="entry name" value="Flavoproteins"/>
    <property type="match status" value="1"/>
</dbReference>
<dbReference type="Gene3D" id="3.40.50.360">
    <property type="match status" value="1"/>
</dbReference>
<dbReference type="AlphaFoldDB" id="A0A7T7XRF9"/>
<dbReference type="RefSeq" id="WP_215628436.1">
    <property type="nucleotide sequence ID" value="NZ_CP067089.2"/>
</dbReference>
<dbReference type="InterPro" id="IPR029039">
    <property type="entry name" value="Flavoprotein-like_sf"/>
</dbReference>
<proteinExistence type="predicted"/>
<dbReference type="EMBL" id="CP067089">
    <property type="protein sequence ID" value="QQO11127.1"/>
    <property type="molecule type" value="Genomic_DNA"/>
</dbReference>
<sequence length="130" mass="14089">MKTKKHIIIVTDGTEAVQKIAGQIASELKDHQVISKTADDFAATDLLPADIYFFGCEKAKPALFSGLEEVLLHINLVGRPCGLFTSGDEKAVKYLRKMVHDSELDVNTDPFVAGASGAIKSWVRSVQQGS</sequence>
<protein>
    <recommendedName>
        <fullName evidence="3">Flavodoxin-like domain-containing protein</fullName>
    </recommendedName>
</protein>
<keyword evidence="2" id="KW-1185">Reference proteome</keyword>
<dbReference type="Proteomes" id="UP000595917">
    <property type="component" value="Chromosome"/>
</dbReference>
<organism evidence="1 2">
    <name type="scientific">Breznakiella homolactica</name>
    <dbReference type="NCBI Taxonomy" id="2798577"/>
    <lineage>
        <taxon>Bacteria</taxon>
        <taxon>Pseudomonadati</taxon>
        <taxon>Spirochaetota</taxon>
        <taxon>Spirochaetia</taxon>
        <taxon>Spirochaetales</taxon>
        <taxon>Breznakiellaceae</taxon>
        <taxon>Breznakiella</taxon>
    </lineage>
</organism>
<evidence type="ECO:0000313" key="1">
    <source>
        <dbReference type="EMBL" id="QQO11127.1"/>
    </source>
</evidence>
<name>A0A7T7XRF9_9SPIR</name>
<dbReference type="KEGG" id="bhc:JFL75_09490"/>
<reference evidence="1" key="1">
    <citation type="submission" date="2021-01" db="EMBL/GenBank/DDBJ databases">
        <title>Description of Breznakiella homolactica.</title>
        <authorList>
            <person name="Song Y."/>
            <person name="Brune A."/>
        </authorList>
    </citation>
    <scope>NUCLEOTIDE SEQUENCE</scope>
    <source>
        <strain evidence="1">RmG30</strain>
    </source>
</reference>